<accession>A0ABR7MYF2</accession>
<feature type="region of interest" description="Disordered" evidence="1">
    <location>
        <begin position="33"/>
        <end position="77"/>
    </location>
</feature>
<evidence type="ECO:0000313" key="4">
    <source>
        <dbReference type="Proteomes" id="UP000606193"/>
    </source>
</evidence>
<name>A0ABR7MYF2_9FIRM</name>
<keyword evidence="2" id="KW-0472">Membrane</keyword>
<proteinExistence type="predicted"/>
<evidence type="ECO:0000256" key="1">
    <source>
        <dbReference type="SAM" id="MobiDB-lite"/>
    </source>
</evidence>
<sequence>MKIKCTNCGKRFDYDLYAGLCPHCGVYMRPDSTGHTQEPVSAPRPHSTERPHRNTSTSIFPESVSQKQQHTKQRTLQNTATPIQRFRSSRVVTIILVLILALAIIVPYSYATYVFHDKKQELILTDPSICENLKGSETFTIPAENGDFKISMTAVTRDTDKTFETPDGYEILTVRYHVDIPSGVLDIYPGQAKENHLFTNWMYGTVLSYGVTKSGRYVKPISEYDLSRVKNLEENEREKKGIGDTIDSQDGFLYFMVKKNDFKGILVNQMNPDTDALVASYLITGIKQKK</sequence>
<feature type="compositionally biased region" description="Polar residues" evidence="1">
    <location>
        <begin position="54"/>
        <end position="77"/>
    </location>
</feature>
<reference evidence="3 4" key="1">
    <citation type="submission" date="2020-08" db="EMBL/GenBank/DDBJ databases">
        <title>Genome public.</title>
        <authorList>
            <person name="Liu C."/>
            <person name="Sun Q."/>
        </authorList>
    </citation>
    <scope>NUCLEOTIDE SEQUENCE [LARGE SCALE GENOMIC DNA]</scope>
    <source>
        <strain evidence="3 4">NSJ-37</strain>
    </source>
</reference>
<protein>
    <recommendedName>
        <fullName evidence="5">Zinc ribbon domain-containing protein</fullName>
    </recommendedName>
</protein>
<keyword evidence="4" id="KW-1185">Reference proteome</keyword>
<gene>
    <name evidence="3" type="ORF">H8704_01970</name>
</gene>
<feature type="transmembrane region" description="Helical" evidence="2">
    <location>
        <begin position="91"/>
        <end position="110"/>
    </location>
</feature>
<evidence type="ECO:0000256" key="2">
    <source>
        <dbReference type="SAM" id="Phobius"/>
    </source>
</evidence>
<dbReference type="RefSeq" id="WP_249297066.1">
    <property type="nucleotide sequence ID" value="NZ_JACRSX010000001.1"/>
</dbReference>
<dbReference type="EMBL" id="JACRSX010000001">
    <property type="protein sequence ID" value="MBC8561408.1"/>
    <property type="molecule type" value="Genomic_DNA"/>
</dbReference>
<keyword evidence="2" id="KW-1133">Transmembrane helix</keyword>
<organism evidence="3 4">
    <name type="scientific">Jutongia huaianensis</name>
    <dbReference type="NCBI Taxonomy" id="2763668"/>
    <lineage>
        <taxon>Bacteria</taxon>
        <taxon>Bacillati</taxon>
        <taxon>Bacillota</taxon>
        <taxon>Clostridia</taxon>
        <taxon>Lachnospirales</taxon>
        <taxon>Lachnospiraceae</taxon>
        <taxon>Jutongia</taxon>
    </lineage>
</organism>
<evidence type="ECO:0008006" key="5">
    <source>
        <dbReference type="Google" id="ProtNLM"/>
    </source>
</evidence>
<comment type="caution">
    <text evidence="3">The sequence shown here is derived from an EMBL/GenBank/DDBJ whole genome shotgun (WGS) entry which is preliminary data.</text>
</comment>
<keyword evidence="2" id="KW-0812">Transmembrane</keyword>
<dbReference type="Proteomes" id="UP000606193">
    <property type="component" value="Unassembled WGS sequence"/>
</dbReference>
<evidence type="ECO:0000313" key="3">
    <source>
        <dbReference type="EMBL" id="MBC8561408.1"/>
    </source>
</evidence>